<accession>A0A8R7QYG0</accession>
<organism evidence="2 3">
    <name type="scientific">Triticum urartu</name>
    <name type="common">Red wild einkorn</name>
    <name type="synonym">Crithodium urartu</name>
    <dbReference type="NCBI Taxonomy" id="4572"/>
    <lineage>
        <taxon>Eukaryota</taxon>
        <taxon>Viridiplantae</taxon>
        <taxon>Streptophyta</taxon>
        <taxon>Embryophyta</taxon>
        <taxon>Tracheophyta</taxon>
        <taxon>Spermatophyta</taxon>
        <taxon>Magnoliopsida</taxon>
        <taxon>Liliopsida</taxon>
        <taxon>Poales</taxon>
        <taxon>Poaceae</taxon>
        <taxon>BOP clade</taxon>
        <taxon>Pooideae</taxon>
        <taxon>Triticodae</taxon>
        <taxon>Triticeae</taxon>
        <taxon>Triticinae</taxon>
        <taxon>Triticum</taxon>
    </lineage>
</organism>
<reference evidence="2" key="2">
    <citation type="submission" date="2018-03" db="EMBL/GenBank/DDBJ databases">
        <title>The Triticum urartu genome reveals the dynamic nature of wheat genome evolution.</title>
        <authorList>
            <person name="Ling H."/>
            <person name="Ma B."/>
            <person name="Shi X."/>
            <person name="Liu H."/>
            <person name="Dong L."/>
            <person name="Sun H."/>
            <person name="Cao Y."/>
            <person name="Gao Q."/>
            <person name="Zheng S."/>
            <person name="Li Y."/>
            <person name="Yu Y."/>
            <person name="Du H."/>
            <person name="Qi M."/>
            <person name="Li Y."/>
            <person name="Yu H."/>
            <person name="Cui Y."/>
            <person name="Wang N."/>
            <person name="Chen C."/>
            <person name="Wu H."/>
            <person name="Zhao Y."/>
            <person name="Zhang J."/>
            <person name="Li Y."/>
            <person name="Zhou W."/>
            <person name="Zhang B."/>
            <person name="Hu W."/>
            <person name="Eijk M."/>
            <person name="Tang J."/>
            <person name="Witsenboer H."/>
            <person name="Zhao S."/>
            <person name="Li Z."/>
            <person name="Zhang A."/>
            <person name="Wang D."/>
            <person name="Liang C."/>
        </authorList>
    </citation>
    <scope>NUCLEOTIDE SEQUENCE [LARGE SCALE GENOMIC DNA]</scope>
    <source>
        <strain evidence="2">cv. G1812</strain>
    </source>
</reference>
<reference evidence="2" key="3">
    <citation type="submission" date="2022-06" db="UniProtKB">
        <authorList>
            <consortium name="EnsemblPlants"/>
        </authorList>
    </citation>
    <scope>IDENTIFICATION</scope>
</reference>
<name>A0A8R7QYG0_TRIUA</name>
<proteinExistence type="predicted"/>
<sequence length="115" mass="13082">MYEIADTEIRDRRQRTICRLSLPPWYDLPSLPEEAPPRTSGITAAYVRDHRRRPARGDAASNLLEEPPPPPVSDGRRRRRRRRPLRGDAAATCAEPQGRVRRSSQGVLAGRTQVF</sequence>
<evidence type="ECO:0000256" key="1">
    <source>
        <dbReference type="SAM" id="MobiDB-lite"/>
    </source>
</evidence>
<dbReference type="AlphaFoldDB" id="A0A8R7QYG0"/>
<dbReference type="Proteomes" id="UP000015106">
    <property type="component" value="Chromosome 7"/>
</dbReference>
<dbReference type="EnsemblPlants" id="TuG1812G0700000122.01.T03">
    <property type="protein sequence ID" value="TuG1812G0700000122.01.T03.cds344579"/>
    <property type="gene ID" value="TuG1812G0700000122.01"/>
</dbReference>
<evidence type="ECO:0000313" key="3">
    <source>
        <dbReference type="Proteomes" id="UP000015106"/>
    </source>
</evidence>
<dbReference type="Gramene" id="TuG1812G0700000122.01.T03">
    <property type="protein sequence ID" value="TuG1812G0700000122.01.T03.cds344579"/>
    <property type="gene ID" value="TuG1812G0700000122.01"/>
</dbReference>
<keyword evidence="3" id="KW-1185">Reference proteome</keyword>
<feature type="region of interest" description="Disordered" evidence="1">
    <location>
        <begin position="28"/>
        <end position="115"/>
    </location>
</feature>
<protein>
    <submittedName>
        <fullName evidence="2">Uncharacterized protein</fullName>
    </submittedName>
</protein>
<evidence type="ECO:0000313" key="2">
    <source>
        <dbReference type="EnsemblPlants" id="TuG1812G0700000122.01.T03.cds344579"/>
    </source>
</evidence>
<reference evidence="3" key="1">
    <citation type="journal article" date="2013" name="Nature">
        <title>Draft genome of the wheat A-genome progenitor Triticum urartu.</title>
        <authorList>
            <person name="Ling H.Q."/>
            <person name="Zhao S."/>
            <person name="Liu D."/>
            <person name="Wang J."/>
            <person name="Sun H."/>
            <person name="Zhang C."/>
            <person name="Fan H."/>
            <person name="Li D."/>
            <person name="Dong L."/>
            <person name="Tao Y."/>
            <person name="Gao C."/>
            <person name="Wu H."/>
            <person name="Li Y."/>
            <person name="Cui Y."/>
            <person name="Guo X."/>
            <person name="Zheng S."/>
            <person name="Wang B."/>
            <person name="Yu K."/>
            <person name="Liang Q."/>
            <person name="Yang W."/>
            <person name="Lou X."/>
            <person name="Chen J."/>
            <person name="Feng M."/>
            <person name="Jian J."/>
            <person name="Zhang X."/>
            <person name="Luo G."/>
            <person name="Jiang Y."/>
            <person name="Liu J."/>
            <person name="Wang Z."/>
            <person name="Sha Y."/>
            <person name="Zhang B."/>
            <person name="Wu H."/>
            <person name="Tang D."/>
            <person name="Shen Q."/>
            <person name="Xue P."/>
            <person name="Zou S."/>
            <person name="Wang X."/>
            <person name="Liu X."/>
            <person name="Wang F."/>
            <person name="Yang Y."/>
            <person name="An X."/>
            <person name="Dong Z."/>
            <person name="Zhang K."/>
            <person name="Zhang X."/>
            <person name="Luo M.C."/>
            <person name="Dvorak J."/>
            <person name="Tong Y."/>
            <person name="Wang J."/>
            <person name="Yang H."/>
            <person name="Li Z."/>
            <person name="Wang D."/>
            <person name="Zhang A."/>
            <person name="Wang J."/>
        </authorList>
    </citation>
    <scope>NUCLEOTIDE SEQUENCE</scope>
    <source>
        <strain evidence="3">cv. G1812</strain>
    </source>
</reference>